<feature type="compositionally biased region" description="Basic and acidic residues" evidence="1">
    <location>
        <begin position="42"/>
        <end position="51"/>
    </location>
</feature>
<feature type="compositionally biased region" description="Acidic residues" evidence="1">
    <location>
        <begin position="54"/>
        <end position="67"/>
    </location>
</feature>
<evidence type="ECO:0000313" key="3">
    <source>
        <dbReference type="Proteomes" id="UP001292094"/>
    </source>
</evidence>
<organism evidence="2 3">
    <name type="scientific">Petrolisthes manimaculis</name>
    <dbReference type="NCBI Taxonomy" id="1843537"/>
    <lineage>
        <taxon>Eukaryota</taxon>
        <taxon>Metazoa</taxon>
        <taxon>Ecdysozoa</taxon>
        <taxon>Arthropoda</taxon>
        <taxon>Crustacea</taxon>
        <taxon>Multicrustacea</taxon>
        <taxon>Malacostraca</taxon>
        <taxon>Eumalacostraca</taxon>
        <taxon>Eucarida</taxon>
        <taxon>Decapoda</taxon>
        <taxon>Pleocyemata</taxon>
        <taxon>Anomura</taxon>
        <taxon>Galatheoidea</taxon>
        <taxon>Porcellanidae</taxon>
        <taxon>Petrolisthes</taxon>
    </lineage>
</organism>
<comment type="caution">
    <text evidence="2">The sequence shown here is derived from an EMBL/GenBank/DDBJ whole genome shotgun (WGS) entry which is preliminary data.</text>
</comment>
<proteinExistence type="predicted"/>
<evidence type="ECO:0000256" key="1">
    <source>
        <dbReference type="SAM" id="MobiDB-lite"/>
    </source>
</evidence>
<gene>
    <name evidence="2" type="ORF">Pmani_015821</name>
</gene>
<dbReference type="EMBL" id="JAWZYT010001378">
    <property type="protein sequence ID" value="KAK4312810.1"/>
    <property type="molecule type" value="Genomic_DNA"/>
</dbReference>
<name>A0AAE1PQB2_9EUCA</name>
<dbReference type="AlphaFoldDB" id="A0AAE1PQB2"/>
<evidence type="ECO:0000313" key="2">
    <source>
        <dbReference type="EMBL" id="KAK4312810.1"/>
    </source>
</evidence>
<dbReference type="Proteomes" id="UP001292094">
    <property type="component" value="Unassembled WGS sequence"/>
</dbReference>
<keyword evidence="3" id="KW-1185">Reference proteome</keyword>
<feature type="region of interest" description="Disordered" evidence="1">
    <location>
        <begin position="42"/>
        <end position="79"/>
    </location>
</feature>
<protein>
    <submittedName>
        <fullName evidence="2">Uncharacterized protein</fullName>
    </submittedName>
</protein>
<accession>A0AAE1PQB2</accession>
<reference evidence="2" key="1">
    <citation type="submission" date="2023-11" db="EMBL/GenBank/DDBJ databases">
        <title>Genome assemblies of two species of porcelain crab, Petrolisthes cinctipes and Petrolisthes manimaculis (Anomura: Porcellanidae).</title>
        <authorList>
            <person name="Angst P."/>
        </authorList>
    </citation>
    <scope>NUCLEOTIDE SEQUENCE</scope>
    <source>
        <strain evidence="2">PB745_02</strain>
        <tissue evidence="2">Gill</tissue>
    </source>
</reference>
<sequence length="79" mass="8551">MVALAMLAITSAMSMGGGKKEELTANDKMVAIGKFVMEEDQYEARVKRDTSESSSDDDDDDDDDSSEEAPALEVKQMIG</sequence>